<protein>
    <submittedName>
        <fullName evidence="2">Uncharacterized protein</fullName>
    </submittedName>
</protein>
<accession>A0A2H0RFA2</accession>
<feature type="transmembrane region" description="Helical" evidence="1">
    <location>
        <begin position="6"/>
        <end position="24"/>
    </location>
</feature>
<feature type="transmembrane region" description="Helical" evidence="1">
    <location>
        <begin position="36"/>
        <end position="55"/>
    </location>
</feature>
<gene>
    <name evidence="2" type="ORF">COV10_00550</name>
</gene>
<evidence type="ECO:0000313" key="3">
    <source>
        <dbReference type="Proteomes" id="UP000228767"/>
    </source>
</evidence>
<evidence type="ECO:0000256" key="1">
    <source>
        <dbReference type="SAM" id="Phobius"/>
    </source>
</evidence>
<dbReference type="Proteomes" id="UP000228767">
    <property type="component" value="Unassembled WGS sequence"/>
</dbReference>
<name>A0A2H0RFA2_9BACT</name>
<keyword evidence="1" id="KW-0472">Membrane</keyword>
<comment type="caution">
    <text evidence="2">The sequence shown here is derived from an EMBL/GenBank/DDBJ whole genome shotgun (WGS) entry which is preliminary data.</text>
</comment>
<dbReference type="EMBL" id="PCYI01000003">
    <property type="protein sequence ID" value="PIR45222.1"/>
    <property type="molecule type" value="Genomic_DNA"/>
</dbReference>
<dbReference type="AlphaFoldDB" id="A0A2H0RFA2"/>
<keyword evidence="1" id="KW-1133">Transmembrane helix</keyword>
<keyword evidence="1" id="KW-0812">Transmembrane</keyword>
<evidence type="ECO:0000313" key="2">
    <source>
        <dbReference type="EMBL" id="PIR45222.1"/>
    </source>
</evidence>
<reference evidence="2 3" key="1">
    <citation type="submission" date="2017-09" db="EMBL/GenBank/DDBJ databases">
        <title>Depth-based differentiation of microbial function through sediment-hosted aquifers and enrichment of novel symbionts in the deep terrestrial subsurface.</title>
        <authorList>
            <person name="Probst A.J."/>
            <person name="Ladd B."/>
            <person name="Jarett J.K."/>
            <person name="Geller-Mcgrath D.E."/>
            <person name="Sieber C.M."/>
            <person name="Emerson J.B."/>
            <person name="Anantharaman K."/>
            <person name="Thomas B.C."/>
            <person name="Malmstrom R."/>
            <person name="Stieglmeier M."/>
            <person name="Klingl A."/>
            <person name="Woyke T."/>
            <person name="Ryan C.M."/>
            <person name="Banfield J.F."/>
        </authorList>
    </citation>
    <scope>NUCLEOTIDE SEQUENCE [LARGE SCALE GENOMIC DNA]</scope>
    <source>
        <strain evidence="2">CG10_big_fil_rev_8_21_14_0_10_51_16</strain>
    </source>
</reference>
<sequence>MYFFITIFILAIIGVLLLFIVQLIRLRRGLVDHLPNVTFGAVVAPLMTHLTLYAGLALERIHLVTYPLLLHFYEVLLRFLHTLISRIANRFNHLADAIKGKGVVVGRARTPSLHWQKYRKLE</sequence>
<organism evidence="2 3">
    <name type="scientific">Candidatus Vogelbacteria bacterium CG10_big_fil_rev_8_21_14_0_10_51_16</name>
    <dbReference type="NCBI Taxonomy" id="1975045"/>
    <lineage>
        <taxon>Bacteria</taxon>
        <taxon>Candidatus Vogeliibacteriota</taxon>
    </lineage>
</organism>
<proteinExistence type="predicted"/>